<dbReference type="InterPro" id="IPR012337">
    <property type="entry name" value="RNaseH-like_sf"/>
</dbReference>
<gene>
    <name evidence="1" type="ORF">C8D88_116102</name>
</gene>
<keyword evidence="1" id="KW-0540">Nuclease</keyword>
<dbReference type="SUPFAM" id="SSF53098">
    <property type="entry name" value="Ribonuclease H-like"/>
    <property type="match status" value="1"/>
</dbReference>
<reference evidence="1 2" key="1">
    <citation type="submission" date="2018-05" db="EMBL/GenBank/DDBJ databases">
        <title>Genomic Encyclopedia of Type Strains, Phase IV (KMG-IV): sequencing the most valuable type-strain genomes for metagenomic binning, comparative biology and taxonomic classification.</title>
        <authorList>
            <person name="Goeker M."/>
        </authorList>
    </citation>
    <scope>NUCLEOTIDE SEQUENCE [LARGE SCALE GENOMIC DNA]</scope>
    <source>
        <strain evidence="1 2">DSM 45480</strain>
    </source>
</reference>
<evidence type="ECO:0000313" key="2">
    <source>
        <dbReference type="Proteomes" id="UP000246005"/>
    </source>
</evidence>
<dbReference type="GO" id="GO:0004519">
    <property type="term" value="F:endonuclease activity"/>
    <property type="evidence" value="ECO:0007669"/>
    <property type="project" value="UniProtKB-KW"/>
</dbReference>
<accession>A0A316HKD6</accession>
<dbReference type="EMBL" id="QGHB01000016">
    <property type="protein sequence ID" value="PWK81691.1"/>
    <property type="molecule type" value="Genomic_DNA"/>
</dbReference>
<keyword evidence="1" id="KW-0378">Hydrolase</keyword>
<dbReference type="RefSeq" id="WP_109641165.1">
    <property type="nucleotide sequence ID" value="NZ_QGHB01000016.1"/>
</dbReference>
<name>A0A316HKD6_9PSEU</name>
<dbReference type="GO" id="GO:0003676">
    <property type="term" value="F:nucleic acid binding"/>
    <property type="evidence" value="ECO:0007669"/>
    <property type="project" value="InterPro"/>
</dbReference>
<comment type="caution">
    <text evidence="1">The sequence shown here is derived from an EMBL/GenBank/DDBJ whole genome shotgun (WGS) entry which is preliminary data.</text>
</comment>
<dbReference type="AlphaFoldDB" id="A0A316HKD6"/>
<sequence length="191" mass="20739">MIRVVCGLDLSLAKTGVAHIESATGNVWVLNTYRVTTPPHPKGDTRALRDRMAYIRSSCSIAAEHCQLVVLEGPSFASVGSSSKDLMGLWWLVYDRLIRDHRVLVVPPSTLKKWATGKGNAGKQQVGIGVYRAFPREVWGLDLERCDDNQVDAVGLAGIGAQVLDLGAPIESTKYRTDVVSGLRLPEEVAA</sequence>
<organism evidence="1 2">
    <name type="scientific">Lentzea atacamensis</name>
    <dbReference type="NCBI Taxonomy" id="531938"/>
    <lineage>
        <taxon>Bacteria</taxon>
        <taxon>Bacillati</taxon>
        <taxon>Actinomycetota</taxon>
        <taxon>Actinomycetes</taxon>
        <taxon>Pseudonocardiales</taxon>
        <taxon>Pseudonocardiaceae</taxon>
        <taxon>Lentzea</taxon>
    </lineage>
</organism>
<dbReference type="InterPro" id="IPR036397">
    <property type="entry name" value="RNaseH_sf"/>
</dbReference>
<evidence type="ECO:0000313" key="1">
    <source>
        <dbReference type="EMBL" id="PWK81691.1"/>
    </source>
</evidence>
<dbReference type="Gene3D" id="3.30.420.10">
    <property type="entry name" value="Ribonuclease H-like superfamily/Ribonuclease H"/>
    <property type="match status" value="1"/>
</dbReference>
<dbReference type="Proteomes" id="UP000246005">
    <property type="component" value="Unassembled WGS sequence"/>
</dbReference>
<protein>
    <submittedName>
        <fullName evidence="1">Holliday junction resolvasome RuvABC endonuclease subunit</fullName>
    </submittedName>
</protein>
<keyword evidence="1" id="KW-0255">Endonuclease</keyword>
<proteinExistence type="predicted"/>